<gene>
    <name evidence="1" type="ORF">I542_1237</name>
</gene>
<evidence type="ECO:0000313" key="1">
    <source>
        <dbReference type="EMBL" id="EUA61099.1"/>
    </source>
</evidence>
<dbReference type="Proteomes" id="UP000021210">
    <property type="component" value="Unassembled WGS sequence"/>
</dbReference>
<name>A0A829QFQ0_9MYCO</name>
<comment type="caution">
    <text evidence="1">The sequence shown here is derived from an EMBL/GenBank/DDBJ whole genome shotgun (WGS) entry which is preliminary data.</text>
</comment>
<proteinExistence type="predicted"/>
<organism evidence="1 2">
    <name type="scientific">Mycobacteroides abscessus 1948</name>
    <dbReference type="NCBI Taxonomy" id="1299323"/>
    <lineage>
        <taxon>Bacteria</taxon>
        <taxon>Bacillati</taxon>
        <taxon>Actinomycetota</taxon>
        <taxon>Actinomycetes</taxon>
        <taxon>Mycobacteriales</taxon>
        <taxon>Mycobacteriaceae</taxon>
        <taxon>Mycobacteroides</taxon>
        <taxon>Mycobacteroides abscessus</taxon>
    </lineage>
</organism>
<sequence>MLRQASDSGSPFTYCAFWSGRCGHSRHVDSAVVEAAGLKYIGNGLPEGF</sequence>
<dbReference type="AlphaFoldDB" id="A0A829QFQ0"/>
<evidence type="ECO:0000313" key="2">
    <source>
        <dbReference type="Proteomes" id="UP000021210"/>
    </source>
</evidence>
<accession>A0A829QFQ0</accession>
<dbReference type="EMBL" id="JAOH01000002">
    <property type="protein sequence ID" value="EUA61099.1"/>
    <property type="molecule type" value="Genomic_DNA"/>
</dbReference>
<reference evidence="1 2" key="1">
    <citation type="submission" date="2013-12" db="EMBL/GenBank/DDBJ databases">
        <authorList>
            <person name="Zelazny A."/>
            <person name="Olivier K."/>
            <person name="Holland S."/>
            <person name="Lenaerts A."/>
            <person name="Ordway D."/>
            <person name="DeGroote M.A."/>
            <person name="Parker T."/>
            <person name="Sizemore C."/>
            <person name="Tallon L.J."/>
            <person name="Sadzewicz L.K."/>
            <person name="Sengamalay N."/>
            <person name="Fraser C.M."/>
            <person name="Hine E."/>
            <person name="Shefchek K.A."/>
            <person name="Das S.P."/>
            <person name="Tettelin H."/>
        </authorList>
    </citation>
    <scope>NUCLEOTIDE SEQUENCE [LARGE SCALE GENOMIC DNA]</scope>
    <source>
        <strain evidence="1 2">1948</strain>
    </source>
</reference>
<protein>
    <submittedName>
        <fullName evidence="1">Uncharacterized protein</fullName>
    </submittedName>
</protein>